<protein>
    <submittedName>
        <fullName evidence="4">CAAX protease self-immunity</fullName>
    </submittedName>
</protein>
<dbReference type="GO" id="GO:0080120">
    <property type="term" value="P:CAAX-box protein maturation"/>
    <property type="evidence" value="ECO:0007669"/>
    <property type="project" value="UniProtKB-ARBA"/>
</dbReference>
<dbReference type="AlphaFoldDB" id="A0A1M6FTU5"/>
<evidence type="ECO:0000313" key="4">
    <source>
        <dbReference type="EMBL" id="SHJ01073.1"/>
    </source>
</evidence>
<feature type="transmembrane region" description="Helical" evidence="2">
    <location>
        <begin position="226"/>
        <end position="244"/>
    </location>
</feature>
<dbReference type="InterPro" id="IPR003675">
    <property type="entry name" value="Rce1/LyrA-like_dom"/>
</dbReference>
<feature type="transmembrane region" description="Helical" evidence="2">
    <location>
        <begin position="304"/>
        <end position="321"/>
    </location>
</feature>
<dbReference type="Pfam" id="PF02517">
    <property type="entry name" value="Rce1-like"/>
    <property type="match status" value="1"/>
</dbReference>
<feature type="domain" description="CAAX prenyl protease 2/Lysostaphin resistance protein A-like" evidence="3">
    <location>
        <begin position="230"/>
        <end position="336"/>
    </location>
</feature>
<keyword evidence="5" id="KW-1185">Reference proteome</keyword>
<feature type="transmembrane region" description="Helical" evidence="2">
    <location>
        <begin position="185"/>
        <end position="206"/>
    </location>
</feature>
<keyword evidence="4" id="KW-0378">Hydrolase</keyword>
<dbReference type="OrthoDB" id="2680086at2"/>
<keyword evidence="2" id="KW-0472">Membrane</keyword>
<keyword evidence="2" id="KW-0812">Transmembrane</keyword>
<feature type="transmembrane region" description="Helical" evidence="2">
    <location>
        <begin position="281"/>
        <end position="298"/>
    </location>
</feature>
<accession>A0A1M6FTU5</accession>
<feature type="transmembrane region" description="Helical" evidence="2">
    <location>
        <begin position="142"/>
        <end position="165"/>
    </location>
</feature>
<evidence type="ECO:0000259" key="3">
    <source>
        <dbReference type="Pfam" id="PF02517"/>
    </source>
</evidence>
<feature type="transmembrane region" description="Helical" evidence="2">
    <location>
        <begin position="328"/>
        <end position="361"/>
    </location>
</feature>
<dbReference type="GO" id="GO:0004175">
    <property type="term" value="F:endopeptidase activity"/>
    <property type="evidence" value="ECO:0007669"/>
    <property type="project" value="UniProtKB-ARBA"/>
</dbReference>
<evidence type="ECO:0000256" key="2">
    <source>
        <dbReference type="SAM" id="Phobius"/>
    </source>
</evidence>
<name>A0A1M6FTU5_9ACTN</name>
<evidence type="ECO:0000256" key="1">
    <source>
        <dbReference type="SAM" id="MobiDB-lite"/>
    </source>
</evidence>
<keyword evidence="4" id="KW-0645">Protease</keyword>
<sequence length="402" mass="41427">MGNVPPPPGSSWPAAPEGPEGQASRTHAQEQTWAGPPGGGRLTPPEGHPAVNADRGVWAWPPPSPVRTREQHPFAPAVVPGGESYHRLGRTSWYRWWTPLLTLAVLGVLVFFLWVAMALAVTLVAVLGGSGLAPESVRVGEIAGLAFGLITAALFIPITVFLVRVVQWRRVGSLISVEGRARSRWLLRCAALAVVPVALATAAYVPLAGRFGLEPVSAEAAGGGRVLLAALFVIALLVPFQSLAEELTLRGLVMQLVGALGARPDEAGGSGAVARVLRSPWPAVLAGGTLFPAIYASTHPGMPWTTAALAVLGLALSWLTWRTGGLEAAIGLHVVSALVQFTLTVLAGGITAIGTGVVVGAGLAPGAGTPLVLALTVAQTGLYALLVRRAARRAGVHRVSAA</sequence>
<evidence type="ECO:0000313" key="5">
    <source>
        <dbReference type="Proteomes" id="UP000184452"/>
    </source>
</evidence>
<gene>
    <name evidence="4" type="ORF">SAMN05421803_103147</name>
</gene>
<feature type="transmembrane region" description="Helical" evidence="2">
    <location>
        <begin position="100"/>
        <end position="130"/>
    </location>
</feature>
<feature type="compositionally biased region" description="Pro residues" evidence="1">
    <location>
        <begin position="1"/>
        <end position="10"/>
    </location>
</feature>
<dbReference type="EMBL" id="FQZK01000003">
    <property type="protein sequence ID" value="SHJ01073.1"/>
    <property type="molecule type" value="Genomic_DNA"/>
</dbReference>
<keyword evidence="2" id="KW-1133">Transmembrane helix</keyword>
<organism evidence="4 5">
    <name type="scientific">Nocardiopsis flavescens</name>
    <dbReference type="NCBI Taxonomy" id="758803"/>
    <lineage>
        <taxon>Bacteria</taxon>
        <taxon>Bacillati</taxon>
        <taxon>Actinomycetota</taxon>
        <taxon>Actinomycetes</taxon>
        <taxon>Streptosporangiales</taxon>
        <taxon>Nocardiopsidaceae</taxon>
        <taxon>Nocardiopsis</taxon>
    </lineage>
</organism>
<dbReference type="STRING" id="758803.SAMN05421803_103147"/>
<proteinExistence type="predicted"/>
<reference evidence="4 5" key="1">
    <citation type="submission" date="2016-11" db="EMBL/GenBank/DDBJ databases">
        <authorList>
            <person name="Jaros S."/>
            <person name="Januszkiewicz K."/>
            <person name="Wedrychowicz H."/>
        </authorList>
    </citation>
    <scope>NUCLEOTIDE SEQUENCE [LARGE SCALE GENOMIC DNA]</scope>
    <source>
        <strain evidence="4 5">CGMCC 4.5723</strain>
    </source>
</reference>
<feature type="region of interest" description="Disordered" evidence="1">
    <location>
        <begin position="1"/>
        <end position="69"/>
    </location>
</feature>
<feature type="transmembrane region" description="Helical" evidence="2">
    <location>
        <begin position="367"/>
        <end position="386"/>
    </location>
</feature>
<dbReference type="GO" id="GO:0006508">
    <property type="term" value="P:proteolysis"/>
    <property type="evidence" value="ECO:0007669"/>
    <property type="project" value="UniProtKB-KW"/>
</dbReference>
<dbReference type="Proteomes" id="UP000184452">
    <property type="component" value="Unassembled WGS sequence"/>
</dbReference>
<feature type="compositionally biased region" description="Polar residues" evidence="1">
    <location>
        <begin position="23"/>
        <end position="32"/>
    </location>
</feature>